<dbReference type="Gene3D" id="1.20.1250.20">
    <property type="entry name" value="MFS general substrate transporter like domains"/>
    <property type="match status" value="1"/>
</dbReference>
<feature type="transmembrane region" description="Helical" evidence="8">
    <location>
        <begin position="423"/>
        <end position="447"/>
    </location>
</feature>
<organism evidence="10 11">
    <name type="scientific">Aspergillus wentii DTO 134E9</name>
    <dbReference type="NCBI Taxonomy" id="1073089"/>
    <lineage>
        <taxon>Eukaryota</taxon>
        <taxon>Fungi</taxon>
        <taxon>Dikarya</taxon>
        <taxon>Ascomycota</taxon>
        <taxon>Pezizomycotina</taxon>
        <taxon>Eurotiomycetes</taxon>
        <taxon>Eurotiomycetidae</taxon>
        <taxon>Eurotiales</taxon>
        <taxon>Aspergillaceae</taxon>
        <taxon>Aspergillus</taxon>
        <taxon>Aspergillus subgen. Cremei</taxon>
    </lineage>
</organism>
<keyword evidence="11" id="KW-1185">Reference proteome</keyword>
<feature type="transmembrane region" description="Helical" evidence="8">
    <location>
        <begin position="400"/>
        <end position="417"/>
    </location>
</feature>
<dbReference type="PANTHER" id="PTHR48022">
    <property type="entry name" value="PLASTIDIC GLUCOSE TRANSPORTER 4"/>
    <property type="match status" value="1"/>
</dbReference>
<dbReference type="VEuPathDB" id="FungiDB:ASPWEDRAFT_32713"/>
<keyword evidence="5 8" id="KW-1133">Transmembrane helix</keyword>
<dbReference type="OrthoDB" id="6133115at2759"/>
<dbReference type="RefSeq" id="XP_040684222.1">
    <property type="nucleotide sequence ID" value="XM_040833708.1"/>
</dbReference>
<evidence type="ECO:0000256" key="3">
    <source>
        <dbReference type="ARBA" id="ARBA00022448"/>
    </source>
</evidence>
<evidence type="ECO:0000313" key="10">
    <source>
        <dbReference type="EMBL" id="OJJ30545.1"/>
    </source>
</evidence>
<sequence>MVSLRQCFIYGMIFASGTLIGYDSGYLNGVLGSVDFQRRYGYYSESAGWSLAPSTRSIFTSLLVVGTLLGSVSASFAGEIVGRKGSLIFAAGIYAVGVSLQVAGPPFGVFVLGRIFLGMGLGLISVVSPMYLVESSKSTTRGPFIAVYTQLLTSGNVLACGISLATRNLEGANSWRITVGFQLFLALIIFVGAVIAPESPVLLIKANQHNRARQSLAALRHLDIDSDEITESINEITHWIQEQSSTGKVHLAECFQGPNLRRQLLGLCMGFFTISTGVTFWFGYGTTFFEAAGVKDSYLISLILALVNAVFTAPSPYFVERFGRRVCLLAGGAVMAVAMLVPAVVHSVAADSRADHNALVAGAVIFIAAYAPSWGTIGWVIMTEPYSQRLRLHQSTITMVVYWISTWAIGFVTPYIVDATAGSLGINVCYIWLAMIALSLGWAFLFVPELAGLSVAETDMLFEAGVPAWRSVTWKASLCIDGEDADEGCMDVVNYKKDRE</sequence>
<evidence type="ECO:0000256" key="4">
    <source>
        <dbReference type="ARBA" id="ARBA00022692"/>
    </source>
</evidence>
<comment type="similarity">
    <text evidence="2 7">Belongs to the major facilitator superfamily. Sugar transporter (TC 2.A.1.1) family.</text>
</comment>
<feature type="transmembrane region" description="Helical" evidence="8">
    <location>
        <begin position="7"/>
        <end position="27"/>
    </location>
</feature>
<dbReference type="GeneID" id="63749556"/>
<dbReference type="Proteomes" id="UP000184383">
    <property type="component" value="Unassembled WGS sequence"/>
</dbReference>
<evidence type="ECO:0000256" key="8">
    <source>
        <dbReference type="SAM" id="Phobius"/>
    </source>
</evidence>
<keyword evidence="4 8" id="KW-0812">Transmembrane</keyword>
<dbReference type="InterPro" id="IPR003663">
    <property type="entry name" value="Sugar/inositol_transpt"/>
</dbReference>
<dbReference type="NCBIfam" id="TIGR00879">
    <property type="entry name" value="SP"/>
    <property type="match status" value="1"/>
</dbReference>
<dbReference type="PROSITE" id="PS00217">
    <property type="entry name" value="SUGAR_TRANSPORT_2"/>
    <property type="match status" value="1"/>
</dbReference>
<evidence type="ECO:0000256" key="2">
    <source>
        <dbReference type="ARBA" id="ARBA00010992"/>
    </source>
</evidence>
<feature type="transmembrane region" description="Helical" evidence="8">
    <location>
        <begin position="109"/>
        <end position="133"/>
    </location>
</feature>
<feature type="transmembrane region" description="Helical" evidence="8">
    <location>
        <begin position="326"/>
        <end position="346"/>
    </location>
</feature>
<keyword evidence="6 8" id="KW-0472">Membrane</keyword>
<dbReference type="Pfam" id="PF00083">
    <property type="entry name" value="Sugar_tr"/>
    <property type="match status" value="1"/>
</dbReference>
<dbReference type="InterPro" id="IPR036259">
    <property type="entry name" value="MFS_trans_sf"/>
</dbReference>
<dbReference type="PANTHER" id="PTHR48022:SF2">
    <property type="entry name" value="PLASTIDIC GLUCOSE TRANSPORTER 4"/>
    <property type="match status" value="1"/>
</dbReference>
<evidence type="ECO:0000256" key="6">
    <source>
        <dbReference type="ARBA" id="ARBA00023136"/>
    </source>
</evidence>
<feature type="transmembrane region" description="Helical" evidence="8">
    <location>
        <begin position="358"/>
        <end position="380"/>
    </location>
</feature>
<dbReference type="InterPro" id="IPR005829">
    <property type="entry name" value="Sugar_transporter_CS"/>
</dbReference>
<gene>
    <name evidence="10" type="ORF">ASPWEDRAFT_32713</name>
</gene>
<dbReference type="GO" id="GO:0016020">
    <property type="term" value="C:membrane"/>
    <property type="evidence" value="ECO:0007669"/>
    <property type="project" value="UniProtKB-SubCell"/>
</dbReference>
<evidence type="ECO:0000256" key="1">
    <source>
        <dbReference type="ARBA" id="ARBA00004141"/>
    </source>
</evidence>
<dbReference type="PROSITE" id="PS50850">
    <property type="entry name" value="MFS"/>
    <property type="match status" value="1"/>
</dbReference>
<dbReference type="InterPro" id="IPR020846">
    <property type="entry name" value="MFS_dom"/>
</dbReference>
<comment type="subcellular location">
    <subcellularLocation>
        <location evidence="1">Membrane</location>
        <topology evidence="1">Multi-pass membrane protein</topology>
    </subcellularLocation>
</comment>
<evidence type="ECO:0000256" key="5">
    <source>
        <dbReference type="ARBA" id="ARBA00022989"/>
    </source>
</evidence>
<feature type="transmembrane region" description="Helical" evidence="8">
    <location>
        <begin position="58"/>
        <end position="78"/>
    </location>
</feature>
<dbReference type="SUPFAM" id="SSF103473">
    <property type="entry name" value="MFS general substrate transporter"/>
    <property type="match status" value="1"/>
</dbReference>
<evidence type="ECO:0000313" key="11">
    <source>
        <dbReference type="Proteomes" id="UP000184383"/>
    </source>
</evidence>
<feature type="transmembrane region" description="Helical" evidence="8">
    <location>
        <begin position="145"/>
        <end position="165"/>
    </location>
</feature>
<reference evidence="11" key="1">
    <citation type="journal article" date="2017" name="Genome Biol.">
        <title>Comparative genomics reveals high biological diversity and specific adaptations in the industrially and medically important fungal genus Aspergillus.</title>
        <authorList>
            <person name="de Vries R.P."/>
            <person name="Riley R."/>
            <person name="Wiebenga A."/>
            <person name="Aguilar-Osorio G."/>
            <person name="Amillis S."/>
            <person name="Uchima C.A."/>
            <person name="Anderluh G."/>
            <person name="Asadollahi M."/>
            <person name="Askin M."/>
            <person name="Barry K."/>
            <person name="Battaglia E."/>
            <person name="Bayram O."/>
            <person name="Benocci T."/>
            <person name="Braus-Stromeyer S.A."/>
            <person name="Caldana C."/>
            <person name="Canovas D."/>
            <person name="Cerqueira G.C."/>
            <person name="Chen F."/>
            <person name="Chen W."/>
            <person name="Choi C."/>
            <person name="Clum A."/>
            <person name="Dos Santos R.A."/>
            <person name="Damasio A.R."/>
            <person name="Diallinas G."/>
            <person name="Emri T."/>
            <person name="Fekete E."/>
            <person name="Flipphi M."/>
            <person name="Freyberg S."/>
            <person name="Gallo A."/>
            <person name="Gournas C."/>
            <person name="Habgood R."/>
            <person name="Hainaut M."/>
            <person name="Harispe M.L."/>
            <person name="Henrissat B."/>
            <person name="Hilden K.S."/>
            <person name="Hope R."/>
            <person name="Hossain A."/>
            <person name="Karabika E."/>
            <person name="Karaffa L."/>
            <person name="Karanyi Z."/>
            <person name="Krasevec N."/>
            <person name="Kuo A."/>
            <person name="Kusch H."/>
            <person name="LaButti K."/>
            <person name="Lagendijk E.L."/>
            <person name="Lapidus A."/>
            <person name="Levasseur A."/>
            <person name="Lindquist E."/>
            <person name="Lipzen A."/>
            <person name="Logrieco A.F."/>
            <person name="MacCabe A."/>
            <person name="Maekelae M.R."/>
            <person name="Malavazi I."/>
            <person name="Melin P."/>
            <person name="Meyer V."/>
            <person name="Mielnichuk N."/>
            <person name="Miskei M."/>
            <person name="Molnar A.P."/>
            <person name="Mule G."/>
            <person name="Ngan C.Y."/>
            <person name="Orejas M."/>
            <person name="Orosz E."/>
            <person name="Ouedraogo J.P."/>
            <person name="Overkamp K.M."/>
            <person name="Park H.-S."/>
            <person name="Perrone G."/>
            <person name="Piumi F."/>
            <person name="Punt P.J."/>
            <person name="Ram A.F."/>
            <person name="Ramon A."/>
            <person name="Rauscher S."/>
            <person name="Record E."/>
            <person name="Riano-Pachon D.M."/>
            <person name="Robert V."/>
            <person name="Roehrig J."/>
            <person name="Ruller R."/>
            <person name="Salamov A."/>
            <person name="Salih N.S."/>
            <person name="Samson R.A."/>
            <person name="Sandor E."/>
            <person name="Sanguinetti M."/>
            <person name="Schuetze T."/>
            <person name="Sepcic K."/>
            <person name="Shelest E."/>
            <person name="Sherlock G."/>
            <person name="Sophianopoulou V."/>
            <person name="Squina F.M."/>
            <person name="Sun H."/>
            <person name="Susca A."/>
            <person name="Todd R.B."/>
            <person name="Tsang A."/>
            <person name="Unkles S.E."/>
            <person name="van de Wiele N."/>
            <person name="van Rossen-Uffink D."/>
            <person name="Oliveira J.V."/>
            <person name="Vesth T.C."/>
            <person name="Visser J."/>
            <person name="Yu J.-H."/>
            <person name="Zhou M."/>
            <person name="Andersen M.R."/>
            <person name="Archer D.B."/>
            <person name="Baker S.E."/>
            <person name="Benoit I."/>
            <person name="Brakhage A.A."/>
            <person name="Braus G.H."/>
            <person name="Fischer R."/>
            <person name="Frisvad J.C."/>
            <person name="Goldman G.H."/>
            <person name="Houbraken J."/>
            <person name="Oakley B."/>
            <person name="Pocsi I."/>
            <person name="Scazzocchio C."/>
            <person name="Seiboth B."/>
            <person name="vanKuyk P.A."/>
            <person name="Wortman J."/>
            <person name="Dyer P.S."/>
            <person name="Grigoriev I.V."/>
        </authorList>
    </citation>
    <scope>NUCLEOTIDE SEQUENCE [LARGE SCALE GENOMIC DNA]</scope>
    <source>
        <strain evidence="11">DTO 134E9</strain>
    </source>
</reference>
<feature type="transmembrane region" description="Helical" evidence="8">
    <location>
        <begin position="264"/>
        <end position="286"/>
    </location>
</feature>
<dbReference type="STRING" id="1073089.A0A1L9R6J5"/>
<dbReference type="EMBL" id="KV878217">
    <property type="protein sequence ID" value="OJJ30545.1"/>
    <property type="molecule type" value="Genomic_DNA"/>
</dbReference>
<accession>A0A1L9R6J5</accession>
<feature type="domain" description="Major facilitator superfamily (MFS) profile" evidence="9">
    <location>
        <begin position="9"/>
        <end position="451"/>
    </location>
</feature>
<proteinExistence type="inferred from homology"/>
<dbReference type="PRINTS" id="PR00171">
    <property type="entry name" value="SUGRTRNSPORT"/>
</dbReference>
<feature type="transmembrane region" description="Helical" evidence="8">
    <location>
        <begin position="85"/>
        <end position="103"/>
    </location>
</feature>
<dbReference type="InterPro" id="IPR050360">
    <property type="entry name" value="MFS_Sugar_Transporters"/>
</dbReference>
<name>A0A1L9R6J5_ASPWE</name>
<feature type="transmembrane region" description="Helical" evidence="8">
    <location>
        <begin position="298"/>
        <end position="319"/>
    </location>
</feature>
<feature type="transmembrane region" description="Helical" evidence="8">
    <location>
        <begin position="177"/>
        <end position="196"/>
    </location>
</feature>
<dbReference type="AlphaFoldDB" id="A0A1L9R6J5"/>
<keyword evidence="3 7" id="KW-0813">Transport</keyword>
<dbReference type="InterPro" id="IPR005828">
    <property type="entry name" value="MFS_sugar_transport-like"/>
</dbReference>
<evidence type="ECO:0000259" key="9">
    <source>
        <dbReference type="PROSITE" id="PS50850"/>
    </source>
</evidence>
<evidence type="ECO:0000256" key="7">
    <source>
        <dbReference type="RuleBase" id="RU003346"/>
    </source>
</evidence>
<protein>
    <recommendedName>
        <fullName evidence="9">Major facilitator superfamily (MFS) profile domain-containing protein</fullName>
    </recommendedName>
</protein>
<dbReference type="GO" id="GO:0005351">
    <property type="term" value="F:carbohydrate:proton symporter activity"/>
    <property type="evidence" value="ECO:0007669"/>
    <property type="project" value="TreeGrafter"/>
</dbReference>